<evidence type="ECO:0000256" key="6">
    <source>
        <dbReference type="SAM" id="MobiDB-lite"/>
    </source>
</evidence>
<sequence>MSLPDEVFHSISKLKSAKEIWDTLCLQYEGSDALMESKKIHLIRQYEKFIVVITKFMEAHPDHWENYTMCLKMSKDIKTITLSELYGMMLNHEQHKTLKSNLIRDTKDVKSTSLALISDSPQPSNPVSTVTITEIEDSDFDYVSDIETELNESLALLSKHFKKFGRKGNFRKYKKNQFAESSFPASKEDKYWKLKTKYRKLKYQRKGKGLIAEGKGWDDSSDDSSDEEDTTEATCLLAIIEEAEPVLMAQLEDIPEEVPATPTSSSLPPFQVSTPSPSDTMSAMDALTIDLHNALNGKSSAEKINLDLRTELKECQEKLKELAIYEASYKDQVHVNQILCLEREHAIAEKEKVLAELYSEKVTVKSWADASETVDKIISSQRHPKIRTCLGFNKNNLHADDIPDKSSLKFGMFVSSNSCPADENDSTSDQPSMDKKFSLQPPKPSKSHFKTPKVLGGRPPRSGKLKTGQNPVPRLKVDIISKPKEKTQIHPQTAEKGFLGQGPTHLRFKHPKGSLSKAKTFRSCYHCGRNDHIASNCPNATKAEKAAKVKKGPKAGNSVKGKNPLIPDASSIPDSSSIPDPVNSEKSEMTDVGIWYLDSGCSKHMTGNKHVLVDFKEEADPSVKFGGEGRGITKGYGTLTNGKTTFKKVSYVEGLTHNLLSISQLCDKDHKVSLLEQILLYPRSQDEETIFKSNKVKGWKSKKKVKHQSQSQSINIVLEDFLLRKMKIWEFDPKITMDSDDEIRYERDWDKTKRLEREKAVLTTQLARAVAQYKEKELHLKNHIKEQELQMKNQIKEKDLQMKNQIKEKELDFEKQIAETKLQCKKQIKESSKIIQFLDEKLHKIGVSEQTIFLNKPSVLRDFLDVKWGLGYENPNVLKKALKEKSAFYDFSKEKIVDLENLLKTTQSEYESLRIEEKAEHNAEREMLLEQIQTLQQVVYESEHDLVNERNRFAKDREEYVQEILELQRTVADLQKLLEDKAGQEKQNVELEFANERHKFETEIEQLTKNVSDLQHTLTDERKVFDLKSETLSKKISELEMKLVLERKQFERQPKNSLKKPSLRAGKYQNMMHEFEEEIQVVHSVTKVDDKKRIELQKQIVDLQNQLSDVRHQFQQKEKVLRHEKSVLEQIIAEPKKPSLVEADFEDQKETFKAEIRKLTSKLSELSTNIMNEQRMRSDQQKKLNDLLEERNKFSSKVKELEKTIFKAHDSSNVDSTTQSSFNSSGQIRTSNLFYDCHVDRSGKHRYSTSKFIWQVKGSSSKVAHTKSFASEPKVQKNKFFHDTSFGKSQLVYSTNKLLSLSKRKSSGSYFQRNDFDIEVSMIYPEPDDLPKKHNPRLDLVCEGVNEVLKQGRHPLRSPNFIFYAQESLILNLRPRILLIIMRGRSFIKDICEDTMKKIVKAEAHFEERSRIQRGRLLEQILLYPRSQDEETIFKSNKVKGWKSKKKVKHQSQSQSINMHKKVILRGQRFRDVYTINMDTSTENVCFMSRASSDINWLWHKRLSHLNFKTINQLSISNLVDGLPKKSFAKESLCSTCEKGKQTRASFKSKQVSSISYPLQLLHMDLFGPVNIQSIRGKRYTLVIVDEYSRYTWVFFLRSKSDASQEIINFILQMEKYNQITVHSLRSDHGTEFKNSVVDDFLVSKGISQNFSSVRTPQQNGVAERRNRILIEAARSMLIEARLPLQFWAEAVNTACYTQNRSLIMKRSKKTTYELFSGRKPKISYFHIFGCNCYIKNDRDNLGKFDAKADDGFLVGYSTVSNAYRIFNKRRQTLEETIHVKFDEIDPFSSAPSFTDSDDIDQLANSYFQVPENDIPKVSTPVAGSSSYIPDGFEEPNIPQDTPIHSVIPLNQVSPTTSQEDIQSTSGSAEVVQNADSPLQLNDVPEASILSAAEPIQAIPQPPALRWTRDHPIDQVLGDPSTGVKTRHQSGNHCLYVSFLSEHEPTKVDEALADPSWVSTMQEELAEFERNLVWTLVHKPSRKTIIGLKWVFRNKLDEHGIVIHNKARLVAQGYRQEEGIDYDETFTPVARLEAIRLFLAYVAHMNFQVYQMDVKSAFLNGKLVEKSMSLNLQDSLILSIQTMFTS</sequence>
<dbReference type="Pfam" id="PF13976">
    <property type="entry name" value="gag_pre-integrs"/>
    <property type="match status" value="1"/>
</dbReference>
<feature type="coiled-coil region" evidence="5">
    <location>
        <begin position="1093"/>
        <end position="1204"/>
    </location>
</feature>
<evidence type="ECO:0000256" key="5">
    <source>
        <dbReference type="SAM" id="Coils"/>
    </source>
</evidence>
<proteinExistence type="predicted"/>
<dbReference type="PROSITE" id="PS50158">
    <property type="entry name" value="ZF_CCHC"/>
    <property type="match status" value="1"/>
</dbReference>
<dbReference type="Gene3D" id="4.10.60.10">
    <property type="entry name" value="Zinc finger, CCHC-type"/>
    <property type="match status" value="1"/>
</dbReference>
<evidence type="ECO:0000256" key="1">
    <source>
        <dbReference type="ARBA" id="ARBA00022670"/>
    </source>
</evidence>
<feature type="compositionally biased region" description="Low complexity" evidence="6">
    <location>
        <begin position="564"/>
        <end position="581"/>
    </location>
</feature>
<dbReference type="Gene3D" id="3.30.420.10">
    <property type="entry name" value="Ribonuclease H-like superfamily/Ribonuclease H"/>
    <property type="match status" value="1"/>
</dbReference>
<feature type="coiled-coil region" evidence="5">
    <location>
        <begin position="752"/>
        <end position="804"/>
    </location>
</feature>
<dbReference type="InterPro" id="IPR025724">
    <property type="entry name" value="GAG-pre-integrase_dom"/>
</dbReference>
<reference evidence="9" key="1">
    <citation type="submission" date="2023-03" db="EMBL/GenBank/DDBJ databases">
        <title>Chromosome-scale reference genome and RAD-based genetic map of yellow starthistle (Centaurea solstitialis) reveal putative structural variation and QTLs associated with invader traits.</title>
        <authorList>
            <person name="Reatini B."/>
            <person name="Cang F.A."/>
            <person name="Jiang Q."/>
            <person name="Mckibben M.T.W."/>
            <person name="Barker M.S."/>
            <person name="Rieseberg L.H."/>
            <person name="Dlugosch K.M."/>
        </authorList>
    </citation>
    <scope>NUCLEOTIDE SEQUENCE</scope>
    <source>
        <strain evidence="9">CAN-66</strain>
        <tissue evidence="9">Leaf</tissue>
    </source>
</reference>
<dbReference type="PANTHER" id="PTHR42648:SF32">
    <property type="entry name" value="RIBONUCLEASE H-LIKE DOMAIN, GAG-PRE-INTEGRASE DOMAIN PROTEIN-RELATED"/>
    <property type="match status" value="1"/>
</dbReference>
<evidence type="ECO:0008006" key="11">
    <source>
        <dbReference type="Google" id="ProtNLM"/>
    </source>
</evidence>
<keyword evidence="3" id="KW-0378">Hydrolase</keyword>
<dbReference type="PANTHER" id="PTHR42648">
    <property type="entry name" value="TRANSPOSASE, PUTATIVE-RELATED"/>
    <property type="match status" value="1"/>
</dbReference>
<dbReference type="PROSITE" id="PS50994">
    <property type="entry name" value="INTEGRASE"/>
    <property type="match status" value="1"/>
</dbReference>
<protein>
    <recommendedName>
        <fullName evidence="11">Retrovirus-related Pol polyprotein from transposon TNT 1-94</fullName>
    </recommendedName>
</protein>
<dbReference type="GO" id="GO:0008233">
    <property type="term" value="F:peptidase activity"/>
    <property type="evidence" value="ECO:0007669"/>
    <property type="project" value="UniProtKB-KW"/>
</dbReference>
<keyword evidence="1" id="KW-0645">Protease</keyword>
<dbReference type="InterPro" id="IPR036397">
    <property type="entry name" value="RNaseH_sf"/>
</dbReference>
<dbReference type="Pfam" id="PF07727">
    <property type="entry name" value="RVT_2"/>
    <property type="match status" value="1"/>
</dbReference>
<feature type="domain" description="CCHC-type" evidence="7">
    <location>
        <begin position="524"/>
        <end position="539"/>
    </location>
</feature>
<dbReference type="Pfam" id="PF22936">
    <property type="entry name" value="Pol_BBD"/>
    <property type="match status" value="1"/>
</dbReference>
<organism evidence="9 10">
    <name type="scientific">Centaurea solstitialis</name>
    <name type="common">yellow star-thistle</name>
    <dbReference type="NCBI Taxonomy" id="347529"/>
    <lineage>
        <taxon>Eukaryota</taxon>
        <taxon>Viridiplantae</taxon>
        <taxon>Streptophyta</taxon>
        <taxon>Embryophyta</taxon>
        <taxon>Tracheophyta</taxon>
        <taxon>Spermatophyta</taxon>
        <taxon>Magnoliopsida</taxon>
        <taxon>eudicotyledons</taxon>
        <taxon>Gunneridae</taxon>
        <taxon>Pentapetalae</taxon>
        <taxon>asterids</taxon>
        <taxon>campanulids</taxon>
        <taxon>Asterales</taxon>
        <taxon>Asteraceae</taxon>
        <taxon>Carduoideae</taxon>
        <taxon>Cardueae</taxon>
        <taxon>Centaureinae</taxon>
        <taxon>Centaurea</taxon>
    </lineage>
</organism>
<evidence type="ECO:0000259" key="7">
    <source>
        <dbReference type="PROSITE" id="PS50158"/>
    </source>
</evidence>
<gene>
    <name evidence="9" type="ORF">OSB04_031960</name>
</gene>
<evidence type="ECO:0000256" key="3">
    <source>
        <dbReference type="ARBA" id="ARBA00022801"/>
    </source>
</evidence>
<keyword evidence="4" id="KW-0862">Zinc</keyword>
<comment type="caution">
    <text evidence="9">The sequence shown here is derived from an EMBL/GenBank/DDBJ whole genome shotgun (WGS) entry which is preliminary data.</text>
</comment>
<feature type="region of interest" description="Disordered" evidence="6">
    <location>
        <begin position="548"/>
        <end position="585"/>
    </location>
</feature>
<feature type="domain" description="Integrase catalytic" evidence="8">
    <location>
        <begin position="1554"/>
        <end position="1720"/>
    </location>
</feature>
<dbReference type="InterPro" id="IPR001584">
    <property type="entry name" value="Integrase_cat-core"/>
</dbReference>
<evidence type="ECO:0000259" key="8">
    <source>
        <dbReference type="PROSITE" id="PS50994"/>
    </source>
</evidence>
<evidence type="ECO:0000313" key="10">
    <source>
        <dbReference type="Proteomes" id="UP001172457"/>
    </source>
</evidence>
<dbReference type="Pfam" id="PF00665">
    <property type="entry name" value="rve"/>
    <property type="match status" value="1"/>
</dbReference>
<feature type="region of interest" description="Disordered" evidence="6">
    <location>
        <begin position="419"/>
        <end position="472"/>
    </location>
</feature>
<dbReference type="InterPro" id="IPR012337">
    <property type="entry name" value="RNaseH-like_sf"/>
</dbReference>
<dbReference type="GO" id="GO:0003676">
    <property type="term" value="F:nucleic acid binding"/>
    <property type="evidence" value="ECO:0007669"/>
    <property type="project" value="InterPro"/>
</dbReference>
<evidence type="ECO:0000313" key="9">
    <source>
        <dbReference type="EMBL" id="KAJ9539227.1"/>
    </source>
</evidence>
<dbReference type="InterPro" id="IPR057670">
    <property type="entry name" value="SH3_retrovirus"/>
</dbReference>
<dbReference type="Proteomes" id="UP001172457">
    <property type="component" value="Chromosome 8"/>
</dbReference>
<keyword evidence="4" id="KW-0863">Zinc-finger</keyword>
<feature type="compositionally biased region" description="Polar residues" evidence="6">
    <location>
        <begin position="261"/>
        <end position="281"/>
    </location>
</feature>
<feature type="region of interest" description="Disordered" evidence="6">
    <location>
        <begin position="258"/>
        <end position="281"/>
    </location>
</feature>
<name>A0AA38VUW2_9ASTR</name>
<dbReference type="SMART" id="SM00343">
    <property type="entry name" value="ZnF_C2HC"/>
    <property type="match status" value="1"/>
</dbReference>
<keyword evidence="2" id="KW-0479">Metal-binding</keyword>
<evidence type="ECO:0000256" key="4">
    <source>
        <dbReference type="PROSITE-ProRule" id="PRU00047"/>
    </source>
</evidence>
<dbReference type="InterPro" id="IPR001878">
    <property type="entry name" value="Znf_CCHC"/>
</dbReference>
<evidence type="ECO:0000256" key="2">
    <source>
        <dbReference type="ARBA" id="ARBA00022723"/>
    </source>
</evidence>
<dbReference type="InterPro" id="IPR013103">
    <property type="entry name" value="RVT_2"/>
</dbReference>
<dbReference type="GO" id="GO:0006508">
    <property type="term" value="P:proteolysis"/>
    <property type="evidence" value="ECO:0007669"/>
    <property type="project" value="UniProtKB-KW"/>
</dbReference>
<dbReference type="InterPro" id="IPR054722">
    <property type="entry name" value="PolX-like_BBD"/>
</dbReference>
<accession>A0AA38VUW2</accession>
<dbReference type="InterPro" id="IPR039537">
    <property type="entry name" value="Retrotran_Ty1/copia-like"/>
</dbReference>
<keyword evidence="10" id="KW-1185">Reference proteome</keyword>
<dbReference type="GO" id="GO:0008270">
    <property type="term" value="F:zinc ion binding"/>
    <property type="evidence" value="ECO:0007669"/>
    <property type="project" value="UniProtKB-KW"/>
</dbReference>
<dbReference type="SUPFAM" id="SSF53098">
    <property type="entry name" value="Ribonuclease H-like"/>
    <property type="match status" value="1"/>
</dbReference>
<dbReference type="EMBL" id="JARYMX010000008">
    <property type="protein sequence ID" value="KAJ9539227.1"/>
    <property type="molecule type" value="Genomic_DNA"/>
</dbReference>
<dbReference type="GO" id="GO:0015074">
    <property type="term" value="P:DNA integration"/>
    <property type="evidence" value="ECO:0007669"/>
    <property type="project" value="InterPro"/>
</dbReference>
<keyword evidence="5" id="KW-0175">Coiled coil</keyword>
<dbReference type="Pfam" id="PF25597">
    <property type="entry name" value="SH3_retrovirus"/>
    <property type="match status" value="1"/>
</dbReference>
<feature type="coiled-coil region" evidence="5">
    <location>
        <begin position="889"/>
        <end position="1024"/>
    </location>
</feature>